<dbReference type="AlphaFoldDB" id="A0AAX4FVH5"/>
<keyword evidence="4 12" id="KW-0812">Transmembrane</keyword>
<dbReference type="InterPro" id="IPR027359">
    <property type="entry name" value="Volt_channel_dom_sf"/>
</dbReference>
<keyword evidence="2" id="KW-0813">Transport</keyword>
<sequence>MKSRVHLLMAGDPERGGLASRCFDACLMALIVANVIAVILESVEGIFLHYRELFYTFELFSVTVFSIEYILRLWTCTETPDYHGAVLGRVRYAFTPMALVDLVAILPFFLPILIPMDLRFVRAARLLRLFRLLKLGRYSYAFKMLSGAFQRSKETLAVAASVLVVLLIFASSLMYYLEHEAQPEAFSSIPQAMWWTIVTLTTVGYGDVYPVTPAGKLLGSFIAVMGIGMFAIPAGVLATAFIEEIQKKGSKTTREEETTVSPQEETIALLERLDALHDKGVLSDDEFLAQKERILKR</sequence>
<keyword evidence="5" id="KW-0631">Potassium channel</keyword>
<evidence type="ECO:0000256" key="7">
    <source>
        <dbReference type="ARBA" id="ARBA00022958"/>
    </source>
</evidence>
<feature type="transmembrane region" description="Helical" evidence="12">
    <location>
        <begin position="21"/>
        <end position="40"/>
    </location>
</feature>
<keyword evidence="10 12" id="KW-0472">Membrane</keyword>
<keyword evidence="8 12" id="KW-1133">Transmembrane helix</keyword>
<evidence type="ECO:0000256" key="5">
    <source>
        <dbReference type="ARBA" id="ARBA00022826"/>
    </source>
</evidence>
<dbReference type="InterPro" id="IPR005821">
    <property type="entry name" value="Ion_trans_dom"/>
</dbReference>
<evidence type="ECO:0000313" key="16">
    <source>
        <dbReference type="Proteomes" id="UP001305652"/>
    </source>
</evidence>
<dbReference type="RefSeq" id="WP_318621007.1">
    <property type="nucleotide sequence ID" value="NZ_CP137642.1"/>
</dbReference>
<proteinExistence type="predicted"/>
<dbReference type="Gene3D" id="1.20.120.350">
    <property type="entry name" value="Voltage-gated potassium channels. Chain C"/>
    <property type="match status" value="1"/>
</dbReference>
<keyword evidence="3" id="KW-0633">Potassium transport</keyword>
<dbReference type="Proteomes" id="UP001305652">
    <property type="component" value="Chromosome"/>
</dbReference>
<name>A0AAX4FVH5_9EURY</name>
<keyword evidence="16" id="KW-1185">Reference proteome</keyword>
<evidence type="ECO:0000256" key="3">
    <source>
        <dbReference type="ARBA" id="ARBA00022538"/>
    </source>
</evidence>
<keyword evidence="7" id="KW-0630">Potassium</keyword>
<evidence type="ECO:0000259" key="13">
    <source>
        <dbReference type="Pfam" id="PF00520"/>
    </source>
</evidence>
<protein>
    <submittedName>
        <fullName evidence="15">Ion transporter</fullName>
    </submittedName>
</protein>
<dbReference type="EMBL" id="CP137642">
    <property type="protein sequence ID" value="WOX57408.1"/>
    <property type="molecule type" value="Genomic_DNA"/>
</dbReference>
<feature type="domain" description="Ion transport" evidence="13">
    <location>
        <begin position="21"/>
        <end position="246"/>
    </location>
</feature>
<evidence type="ECO:0000256" key="2">
    <source>
        <dbReference type="ARBA" id="ARBA00022448"/>
    </source>
</evidence>
<dbReference type="GO" id="GO:0005249">
    <property type="term" value="F:voltage-gated potassium channel activity"/>
    <property type="evidence" value="ECO:0007669"/>
    <property type="project" value="InterPro"/>
</dbReference>
<feature type="transmembrane region" description="Helical" evidence="12">
    <location>
        <begin position="52"/>
        <end position="71"/>
    </location>
</feature>
<evidence type="ECO:0000313" key="15">
    <source>
        <dbReference type="EMBL" id="WOX57408.1"/>
    </source>
</evidence>
<feature type="transmembrane region" description="Helical" evidence="12">
    <location>
        <begin position="92"/>
        <end position="114"/>
    </location>
</feature>
<feature type="transmembrane region" description="Helical" evidence="12">
    <location>
        <begin position="156"/>
        <end position="177"/>
    </location>
</feature>
<comment type="subcellular location">
    <subcellularLocation>
        <location evidence="1">Membrane</location>
        <topology evidence="1">Multi-pass membrane protein</topology>
    </subcellularLocation>
</comment>
<evidence type="ECO:0000256" key="9">
    <source>
        <dbReference type="ARBA" id="ARBA00023065"/>
    </source>
</evidence>
<dbReference type="FunFam" id="1.10.287.70:FF:000028">
    <property type="entry name" value="potassium voltage-gated channel subfamily D member 3"/>
    <property type="match status" value="1"/>
</dbReference>
<dbReference type="GeneID" id="85733279"/>
<dbReference type="Pfam" id="PF00520">
    <property type="entry name" value="Ion_trans"/>
    <property type="match status" value="1"/>
</dbReference>
<evidence type="ECO:0000256" key="1">
    <source>
        <dbReference type="ARBA" id="ARBA00004141"/>
    </source>
</evidence>
<dbReference type="GO" id="GO:0008076">
    <property type="term" value="C:voltage-gated potassium channel complex"/>
    <property type="evidence" value="ECO:0007669"/>
    <property type="project" value="InterPro"/>
</dbReference>
<evidence type="ECO:0000256" key="8">
    <source>
        <dbReference type="ARBA" id="ARBA00022989"/>
    </source>
</evidence>
<evidence type="ECO:0000256" key="12">
    <source>
        <dbReference type="SAM" id="Phobius"/>
    </source>
</evidence>
<dbReference type="InterPro" id="IPR018649">
    <property type="entry name" value="SHOCT"/>
</dbReference>
<dbReference type="PANTHER" id="PTHR11537:SF254">
    <property type="entry name" value="POTASSIUM VOLTAGE-GATED CHANNEL PROTEIN SHAB"/>
    <property type="match status" value="1"/>
</dbReference>
<dbReference type="InterPro" id="IPR028325">
    <property type="entry name" value="VG_K_chnl"/>
</dbReference>
<feature type="transmembrane region" description="Helical" evidence="12">
    <location>
        <begin position="218"/>
        <end position="242"/>
    </location>
</feature>
<organism evidence="15 16">
    <name type="scientific">Methanoculleus receptaculi</name>
    <dbReference type="NCBI Taxonomy" id="394967"/>
    <lineage>
        <taxon>Archaea</taxon>
        <taxon>Methanobacteriati</taxon>
        <taxon>Methanobacteriota</taxon>
        <taxon>Stenosarchaea group</taxon>
        <taxon>Methanomicrobia</taxon>
        <taxon>Methanomicrobiales</taxon>
        <taxon>Methanomicrobiaceae</taxon>
        <taxon>Methanoculleus</taxon>
    </lineage>
</organism>
<dbReference type="GO" id="GO:0001508">
    <property type="term" value="P:action potential"/>
    <property type="evidence" value="ECO:0007669"/>
    <property type="project" value="TreeGrafter"/>
</dbReference>
<dbReference type="Gene3D" id="1.10.287.70">
    <property type="match status" value="1"/>
</dbReference>
<evidence type="ECO:0000256" key="10">
    <source>
        <dbReference type="ARBA" id="ARBA00023136"/>
    </source>
</evidence>
<reference evidence="15 16" key="1">
    <citation type="submission" date="2023-10" db="EMBL/GenBank/DDBJ databases">
        <title>The complete genome sequence of Methanoculleus receptaculi DSM 18860.</title>
        <authorList>
            <person name="Lai S.-J."/>
            <person name="You Y.-T."/>
            <person name="Chen S.-C."/>
        </authorList>
    </citation>
    <scope>NUCLEOTIDE SEQUENCE [LARGE SCALE GENOMIC DNA]</scope>
    <source>
        <strain evidence="15 16">DSM 18860</strain>
    </source>
</reference>
<keyword evidence="6" id="KW-0851">Voltage-gated channel</keyword>
<keyword evidence="11" id="KW-0407">Ion channel</keyword>
<evidence type="ECO:0000256" key="4">
    <source>
        <dbReference type="ARBA" id="ARBA00022692"/>
    </source>
</evidence>
<evidence type="ECO:0000256" key="6">
    <source>
        <dbReference type="ARBA" id="ARBA00022882"/>
    </source>
</evidence>
<accession>A0AAX4FVH5</accession>
<gene>
    <name evidence="15" type="ORF">R6Y96_08940</name>
</gene>
<dbReference type="PRINTS" id="PR00169">
    <property type="entry name" value="KCHANNEL"/>
</dbReference>
<evidence type="ECO:0000256" key="11">
    <source>
        <dbReference type="ARBA" id="ARBA00023303"/>
    </source>
</evidence>
<dbReference type="KEGG" id="mrc:R6Y96_08940"/>
<keyword evidence="9" id="KW-0406">Ion transport</keyword>
<dbReference type="Pfam" id="PF09851">
    <property type="entry name" value="SHOCT"/>
    <property type="match status" value="1"/>
</dbReference>
<feature type="domain" description="SHOCT" evidence="14">
    <location>
        <begin position="270"/>
        <end position="295"/>
    </location>
</feature>
<dbReference type="PANTHER" id="PTHR11537">
    <property type="entry name" value="VOLTAGE-GATED POTASSIUM CHANNEL"/>
    <property type="match status" value="1"/>
</dbReference>
<dbReference type="SUPFAM" id="SSF81324">
    <property type="entry name" value="Voltage-gated potassium channels"/>
    <property type="match status" value="1"/>
</dbReference>
<feature type="transmembrane region" description="Helical" evidence="12">
    <location>
        <begin position="189"/>
        <end position="206"/>
    </location>
</feature>
<evidence type="ECO:0000259" key="14">
    <source>
        <dbReference type="Pfam" id="PF09851"/>
    </source>
</evidence>